<feature type="transmembrane region" description="Helical" evidence="1">
    <location>
        <begin position="169"/>
        <end position="190"/>
    </location>
</feature>
<dbReference type="AlphaFoldDB" id="A0A183SL19"/>
<accession>A0A183SL19</accession>
<keyword evidence="1" id="KW-1133">Transmembrane helix</keyword>
<name>A0A183SL19_SCHSO</name>
<keyword evidence="3" id="KW-1185">Reference proteome</keyword>
<dbReference type="OrthoDB" id="6239287at2759"/>
<reference evidence="2 3" key="2">
    <citation type="submission" date="2018-11" db="EMBL/GenBank/DDBJ databases">
        <authorList>
            <consortium name="Pathogen Informatics"/>
        </authorList>
    </citation>
    <scope>NUCLEOTIDE SEQUENCE [LARGE SCALE GENOMIC DNA]</scope>
    <source>
        <strain evidence="2 3">NST_G2</strain>
    </source>
</reference>
<reference evidence="4" key="1">
    <citation type="submission" date="2016-06" db="UniProtKB">
        <authorList>
            <consortium name="WormBaseParasite"/>
        </authorList>
    </citation>
    <scope>IDENTIFICATION</scope>
</reference>
<feature type="transmembrane region" description="Helical" evidence="1">
    <location>
        <begin position="53"/>
        <end position="77"/>
    </location>
</feature>
<dbReference type="EMBL" id="UYSU01033052">
    <property type="protein sequence ID" value="VDL91302.1"/>
    <property type="molecule type" value="Genomic_DNA"/>
</dbReference>
<organism evidence="4">
    <name type="scientific">Schistocephalus solidus</name>
    <name type="common">Tapeworm</name>
    <dbReference type="NCBI Taxonomy" id="70667"/>
    <lineage>
        <taxon>Eukaryota</taxon>
        <taxon>Metazoa</taxon>
        <taxon>Spiralia</taxon>
        <taxon>Lophotrochozoa</taxon>
        <taxon>Platyhelminthes</taxon>
        <taxon>Cestoda</taxon>
        <taxon>Eucestoda</taxon>
        <taxon>Diphyllobothriidea</taxon>
        <taxon>Diphyllobothriidae</taxon>
        <taxon>Schistocephalus</taxon>
    </lineage>
</organism>
<dbReference type="Proteomes" id="UP000275846">
    <property type="component" value="Unassembled WGS sequence"/>
</dbReference>
<gene>
    <name evidence="2" type="ORF">SSLN_LOCUS4917</name>
</gene>
<protein>
    <submittedName>
        <fullName evidence="4">Conserved oligomeric Golgi complex subunit 7</fullName>
    </submittedName>
</protein>
<evidence type="ECO:0000256" key="1">
    <source>
        <dbReference type="SAM" id="Phobius"/>
    </source>
</evidence>
<evidence type="ECO:0000313" key="4">
    <source>
        <dbReference type="WBParaSite" id="SSLN_0000507601-mRNA-1"/>
    </source>
</evidence>
<proteinExistence type="predicted"/>
<dbReference type="WBParaSite" id="SSLN_0000507601-mRNA-1">
    <property type="protein sequence ID" value="SSLN_0000507601-mRNA-1"/>
    <property type="gene ID" value="SSLN_0000507601"/>
</dbReference>
<evidence type="ECO:0000313" key="3">
    <source>
        <dbReference type="Proteomes" id="UP000275846"/>
    </source>
</evidence>
<keyword evidence="1" id="KW-0472">Membrane</keyword>
<evidence type="ECO:0000313" key="2">
    <source>
        <dbReference type="EMBL" id="VDL91302.1"/>
    </source>
</evidence>
<keyword evidence="1" id="KW-0812">Transmembrane</keyword>
<sequence length="457" mass="51647">MLSGAANAKFQHIPGFLDTAFKVNLEAVPLSSNTSWDRMFRLLVSPDGHFTSYLVLCSATLTVALLLLLLFVFLLVAKRRRSPPSGLSLKYLYLKTAEKVEFIKFKDHQFSRKHEPTSTGKYALLEPRFTAQRQKPNHVDFSNLSISQHFSFPPFTCVKKAAIVSYLSFRVFYTFIFTFSVALSMLFSLWPPYLEGSTLSAHSPSALPRGGIRGLPEPTADQRHSFLSQLPVTQQIAFSREAMTDEELSVQVNRATQVVLACQQLVITQIVDVVRELDNVVQKLLDDEFSLPEVKWNDSMKTVMFSQIPHRLSQTSASTEAESTQRTTTNMLQVMDTFVVWQLNEFHQAIQNYLRHLKTEIEFIVMPDVALFSDILSRVYSSQWLLFARRMLNSTSSGHESPGSGALWWKPADVADDGSSGGTETTSSNMSKMEFARQLGLAEAENFLWTPTRIEKE</sequence>